<feature type="region of interest" description="Disordered" evidence="1">
    <location>
        <begin position="16"/>
        <end position="62"/>
    </location>
</feature>
<comment type="caution">
    <text evidence="3">The sequence shown here is derived from an EMBL/GenBank/DDBJ whole genome shotgun (WGS) entry which is preliminary data.</text>
</comment>
<feature type="non-terminal residue" evidence="3">
    <location>
        <position position="283"/>
    </location>
</feature>
<evidence type="ECO:0000256" key="1">
    <source>
        <dbReference type="SAM" id="MobiDB-lite"/>
    </source>
</evidence>
<dbReference type="Proteomes" id="UP000652761">
    <property type="component" value="Unassembled WGS sequence"/>
</dbReference>
<keyword evidence="2" id="KW-0812">Transmembrane</keyword>
<evidence type="ECO:0000256" key="2">
    <source>
        <dbReference type="SAM" id="Phobius"/>
    </source>
</evidence>
<dbReference type="OrthoDB" id="1882189at2759"/>
<evidence type="ECO:0000313" key="3">
    <source>
        <dbReference type="EMBL" id="MQM20136.1"/>
    </source>
</evidence>
<dbReference type="Pfam" id="PF11016">
    <property type="entry name" value="DUF2854"/>
    <property type="match status" value="1"/>
</dbReference>
<proteinExistence type="predicted"/>
<dbReference type="AlphaFoldDB" id="A0A843XLC5"/>
<name>A0A843XLC5_COLES</name>
<accession>A0A843XLC5</accession>
<gene>
    <name evidence="3" type="ORF">Taro_053151</name>
</gene>
<evidence type="ECO:0008006" key="5">
    <source>
        <dbReference type="Google" id="ProtNLM"/>
    </source>
</evidence>
<feature type="compositionally biased region" description="Basic residues" evidence="1">
    <location>
        <begin position="34"/>
        <end position="46"/>
    </location>
</feature>
<feature type="compositionally biased region" description="Basic and acidic residues" evidence="1">
    <location>
        <begin position="19"/>
        <end position="33"/>
    </location>
</feature>
<feature type="transmembrane region" description="Helical" evidence="2">
    <location>
        <begin position="179"/>
        <end position="201"/>
    </location>
</feature>
<keyword evidence="2" id="KW-1133">Transmembrane helix</keyword>
<dbReference type="InterPro" id="IPR021275">
    <property type="entry name" value="DUF2854"/>
</dbReference>
<feature type="compositionally biased region" description="Basic and acidic residues" evidence="1">
    <location>
        <begin position="52"/>
        <end position="62"/>
    </location>
</feature>
<dbReference type="PANTHER" id="PTHR35551">
    <property type="match status" value="1"/>
</dbReference>
<organism evidence="3 4">
    <name type="scientific">Colocasia esculenta</name>
    <name type="common">Wild taro</name>
    <name type="synonym">Arum esculentum</name>
    <dbReference type="NCBI Taxonomy" id="4460"/>
    <lineage>
        <taxon>Eukaryota</taxon>
        <taxon>Viridiplantae</taxon>
        <taxon>Streptophyta</taxon>
        <taxon>Embryophyta</taxon>
        <taxon>Tracheophyta</taxon>
        <taxon>Spermatophyta</taxon>
        <taxon>Magnoliopsida</taxon>
        <taxon>Liliopsida</taxon>
        <taxon>Araceae</taxon>
        <taxon>Aroideae</taxon>
        <taxon>Colocasieae</taxon>
        <taxon>Colocasia</taxon>
    </lineage>
</organism>
<sequence length="283" mass="30667">NSLAAMLTAAPHLFSGGGHQDRTFPLDQKDYRRGGSKGKVGGKRRTYTYTEGGERERERERERELAMSATAPPPAACTSGAGGRILLCSRSVVLGWPREISAIGGVPARIRGVRRWRRGASLLHAFPRKGHSSSRPRLTFAAKAVDSSQPSASTSTSASAVSDKAVVNDDEFSLAKVSFGVIGLAVGCTLLSYGFGAYFSILPGSEWSALMLTYGFPLAIIGMALKYAELKPVPCITYSDAKTLREGCATPILKQVRNDVTRYRYGDEQHLDEALKRIFQYGQ</sequence>
<evidence type="ECO:0000313" key="4">
    <source>
        <dbReference type="Proteomes" id="UP000652761"/>
    </source>
</evidence>
<keyword evidence="2" id="KW-0472">Membrane</keyword>
<protein>
    <recommendedName>
        <fullName evidence="5">Thylakoid membrane protein slr0575</fullName>
    </recommendedName>
</protein>
<dbReference type="EMBL" id="NMUH01009519">
    <property type="protein sequence ID" value="MQM20136.1"/>
    <property type="molecule type" value="Genomic_DNA"/>
</dbReference>
<feature type="transmembrane region" description="Helical" evidence="2">
    <location>
        <begin position="207"/>
        <end position="225"/>
    </location>
</feature>
<keyword evidence="4" id="KW-1185">Reference proteome</keyword>
<feature type="non-terminal residue" evidence="3">
    <location>
        <position position="1"/>
    </location>
</feature>
<dbReference type="PANTHER" id="PTHR35551:SF1">
    <property type="entry name" value="ACCLIMATION OF PHOTOSYNTHESIS TO ENVIRONMENT"/>
    <property type="match status" value="1"/>
</dbReference>
<reference evidence="3" key="1">
    <citation type="submission" date="2017-07" db="EMBL/GenBank/DDBJ databases">
        <title>Taro Niue Genome Assembly and Annotation.</title>
        <authorList>
            <person name="Atibalentja N."/>
            <person name="Keating K."/>
            <person name="Fields C.J."/>
        </authorList>
    </citation>
    <scope>NUCLEOTIDE SEQUENCE</scope>
    <source>
        <strain evidence="3">Niue_2</strain>
        <tissue evidence="3">Leaf</tissue>
    </source>
</reference>